<gene>
    <name evidence="1" type="ORF">GCT13_13210</name>
</gene>
<dbReference type="EMBL" id="WHNP01000010">
    <property type="protein sequence ID" value="MPW17868.1"/>
    <property type="molecule type" value="Genomic_DNA"/>
</dbReference>
<evidence type="ECO:0000313" key="1">
    <source>
        <dbReference type="EMBL" id="MPW17868.1"/>
    </source>
</evidence>
<protein>
    <submittedName>
        <fullName evidence="1">Uncharacterized protein</fullName>
    </submittedName>
</protein>
<comment type="caution">
    <text evidence="1">The sequence shown here is derived from an EMBL/GenBank/DDBJ whole genome shotgun (WGS) entry which is preliminary data.</text>
</comment>
<dbReference type="AlphaFoldDB" id="A0A7X1N9G1"/>
<name>A0A7X1N9G1_9BURK</name>
<dbReference type="Proteomes" id="UP000484381">
    <property type="component" value="Unassembled WGS sequence"/>
</dbReference>
<sequence>MYVTIAQTAAASNTMYGIVTAYNSASGSMTVNVSQYNGSGTAAAWSVAVAGAPGQSQKLTNVNAAVTASTTLAATYLYVPVAMTMFGQAVTLPDATTLSTGGPQYIFDNSKGTYPFGIRDNSGKLVMGVGAGGVVSVSLKDNSTVAGVWSVHGSNMEPGLVTIDTTLSSTYYGNAGIDTTSGVSLALNSNQSLHFAASAARTALYAYIVDNVGKQVTTPVLVGTVGSGPAVVGGVWSITATTAMLIYGDGQGNTYGVVLTISGTTITAGSPATIAGTTAGMYFSEYGYAAPRLAQLSPTLYLVTGCYGGSTASNAVAAFSVSGTTVTAGATAYIGAAYGVAPTIYALTATTALVIYTQASSQPYNVSAVVVSVSGTTCTVGTPVAPPGGGYVNTTYAQQPISCLLSPTTALVVTDNGGAGNAVLPFVVTISGTTVTWSAQSALETGVTGFNQCSAYTSNSGSRFAPHLMPLSATSAFLWYCDQGSNSRAVVLTVSGSTYAAGPILYDSISATSAIGLGTILPYSANEFLAVKQRASAASTYSPFLQPSKISGNVVSTGYGCPLSDFGPVTTSSIGCYRLSGGDYAIFSQSPATPVLAIFRNNGDAINSRGSVKIPPMALTAAYVWLAQNCAVASNRLVFIGSTAISGPAPSASGAQTRILSVEIAA</sequence>
<organism evidence="1 2">
    <name type="scientific">Paraburkholderia franconis</name>
    <dbReference type="NCBI Taxonomy" id="2654983"/>
    <lineage>
        <taxon>Bacteria</taxon>
        <taxon>Pseudomonadati</taxon>
        <taxon>Pseudomonadota</taxon>
        <taxon>Betaproteobacteria</taxon>
        <taxon>Burkholderiales</taxon>
        <taxon>Burkholderiaceae</taxon>
        <taxon>Paraburkholderia</taxon>
    </lineage>
</organism>
<proteinExistence type="predicted"/>
<keyword evidence="2" id="KW-1185">Reference proteome</keyword>
<evidence type="ECO:0000313" key="2">
    <source>
        <dbReference type="Proteomes" id="UP000484381"/>
    </source>
</evidence>
<reference evidence="1 2" key="1">
    <citation type="submission" date="2019-10" db="EMBL/GenBank/DDBJ databases">
        <title>Paraburkholderia sp. isolated from nodules of Mimosa pudica from Brazilian Atlantic Forest soils.</title>
        <authorList>
            <person name="Paulitsch F."/>
            <person name="Hungria M."/>
            <person name="Dall'Agnol R."/>
        </authorList>
    </citation>
    <scope>NUCLEOTIDE SEQUENCE [LARGE SCALE GENOMIC DNA]</scope>
    <source>
        <strain evidence="1 2">CNPSo 3157</strain>
    </source>
</reference>
<accession>A0A7X1N9G1</accession>